<protein>
    <submittedName>
        <fullName evidence="3">p-loop containing nucleoside triphosphate hydrolase protein</fullName>
    </submittedName>
</protein>
<dbReference type="Proteomes" id="UP000193648">
    <property type="component" value="Unassembled WGS sequence"/>
</dbReference>
<dbReference type="RefSeq" id="XP_021879502.1">
    <property type="nucleotide sequence ID" value="XM_022024868.1"/>
</dbReference>
<accession>A0A1Y2GHI5</accession>
<dbReference type="Gene3D" id="3.40.50.300">
    <property type="entry name" value="P-loop containing nucleotide triphosphate hydrolases"/>
    <property type="match status" value="1"/>
</dbReference>
<dbReference type="InParanoid" id="A0A1Y2GHI5"/>
<evidence type="ECO:0000259" key="2">
    <source>
        <dbReference type="Pfam" id="PF00005"/>
    </source>
</evidence>
<dbReference type="OrthoDB" id="6593433at2759"/>
<dbReference type="PANTHER" id="PTHR43119:SF1">
    <property type="entry name" value="ABC TRANSPORTER DOMAIN-CONTAINING PROTEIN"/>
    <property type="match status" value="1"/>
</dbReference>
<evidence type="ECO:0000313" key="4">
    <source>
        <dbReference type="Proteomes" id="UP000193648"/>
    </source>
</evidence>
<reference evidence="3 4" key="1">
    <citation type="submission" date="2016-07" db="EMBL/GenBank/DDBJ databases">
        <title>Pervasive Adenine N6-methylation of Active Genes in Fungi.</title>
        <authorList>
            <consortium name="DOE Joint Genome Institute"/>
            <person name="Mondo S.J."/>
            <person name="Dannebaum R.O."/>
            <person name="Kuo R.C."/>
            <person name="Labutti K."/>
            <person name="Haridas S."/>
            <person name="Kuo A."/>
            <person name="Salamov A."/>
            <person name="Ahrendt S.R."/>
            <person name="Lipzen A."/>
            <person name="Sullivan W."/>
            <person name="Andreopoulos W.B."/>
            <person name="Clum A."/>
            <person name="Lindquist E."/>
            <person name="Daum C."/>
            <person name="Ramamoorthy G.K."/>
            <person name="Gryganskyi A."/>
            <person name="Culley D."/>
            <person name="Magnuson J.K."/>
            <person name="James T.Y."/>
            <person name="O'Malley M.A."/>
            <person name="Stajich J.E."/>
            <person name="Spatafora J.W."/>
            <person name="Visel A."/>
            <person name="Grigoriev I.V."/>
        </authorList>
    </citation>
    <scope>NUCLEOTIDE SEQUENCE [LARGE SCALE GENOMIC DNA]</scope>
    <source>
        <strain evidence="3 4">NRRL 3116</strain>
    </source>
</reference>
<dbReference type="SUPFAM" id="SSF52540">
    <property type="entry name" value="P-loop containing nucleoside triphosphate hydrolases"/>
    <property type="match status" value="1"/>
</dbReference>
<name>A0A1Y2GHI5_9FUNG</name>
<evidence type="ECO:0000313" key="3">
    <source>
        <dbReference type="EMBL" id="ORZ10985.1"/>
    </source>
</evidence>
<comment type="caution">
    <text evidence="3">The sequence shown here is derived from an EMBL/GenBank/DDBJ whole genome shotgun (WGS) entry which is preliminary data.</text>
</comment>
<dbReference type="Pfam" id="PF00005">
    <property type="entry name" value="ABC_tran"/>
    <property type="match status" value="1"/>
</dbReference>
<dbReference type="GeneID" id="33566712"/>
<evidence type="ECO:0000256" key="1">
    <source>
        <dbReference type="SAM" id="MobiDB-lite"/>
    </source>
</evidence>
<proteinExistence type="predicted"/>
<feature type="domain" description="ABC transporter" evidence="2">
    <location>
        <begin position="15"/>
        <end position="105"/>
    </location>
</feature>
<dbReference type="InterPro" id="IPR003439">
    <property type="entry name" value="ABC_transporter-like_ATP-bd"/>
</dbReference>
<feature type="region of interest" description="Disordered" evidence="1">
    <location>
        <begin position="142"/>
        <end position="206"/>
    </location>
</feature>
<gene>
    <name evidence="3" type="ORF">BCR41DRAFT_357302</name>
</gene>
<dbReference type="STRING" id="64571.A0A1Y2GHI5"/>
<feature type="compositionally biased region" description="Basic and acidic residues" evidence="1">
    <location>
        <begin position="163"/>
        <end position="172"/>
    </location>
</feature>
<dbReference type="EMBL" id="MCFF01000029">
    <property type="protein sequence ID" value="ORZ10985.1"/>
    <property type="molecule type" value="Genomic_DNA"/>
</dbReference>
<organism evidence="3 4">
    <name type="scientific">Lobosporangium transversale</name>
    <dbReference type="NCBI Taxonomy" id="64571"/>
    <lineage>
        <taxon>Eukaryota</taxon>
        <taxon>Fungi</taxon>
        <taxon>Fungi incertae sedis</taxon>
        <taxon>Mucoromycota</taxon>
        <taxon>Mortierellomycotina</taxon>
        <taxon>Mortierellomycetes</taxon>
        <taxon>Mortierellales</taxon>
        <taxon>Mortierellaceae</taxon>
        <taxon>Lobosporangium</taxon>
    </lineage>
</organism>
<sequence length="206" mass="22514">MDEGQNSGSMGIPTWRSLVMYIPQRTAVMEGTPLDFVEVIRKFQTHKNNTDYYDDPVQVALDWGVRPDLWHSKWNTLSGGEIQRIALAIGCSFRPEVLLLDEPTSALDEESCDKVEETLRGLNCIWVTHNPHQAKRISSAGTLQMREGDNSEPGSPLSVTIESNRDHGDGHVKPNGSKHNKASGHSKSSSNASSSSSSSSKTAGAH</sequence>
<feature type="compositionally biased region" description="Low complexity" evidence="1">
    <location>
        <begin position="185"/>
        <end position="206"/>
    </location>
</feature>
<keyword evidence="4" id="KW-1185">Reference proteome</keyword>
<keyword evidence="3" id="KW-0378">Hydrolase</keyword>
<dbReference type="PANTHER" id="PTHR43119">
    <property type="entry name" value="ABC TRANSPORT PROTEIN ATP-BINDING COMPONENT-RELATED"/>
    <property type="match status" value="1"/>
</dbReference>
<dbReference type="AlphaFoldDB" id="A0A1Y2GHI5"/>
<dbReference type="GO" id="GO:0005524">
    <property type="term" value="F:ATP binding"/>
    <property type="evidence" value="ECO:0007669"/>
    <property type="project" value="InterPro"/>
</dbReference>
<dbReference type="GO" id="GO:0016887">
    <property type="term" value="F:ATP hydrolysis activity"/>
    <property type="evidence" value="ECO:0007669"/>
    <property type="project" value="InterPro"/>
</dbReference>
<dbReference type="InterPro" id="IPR027417">
    <property type="entry name" value="P-loop_NTPase"/>
</dbReference>